<feature type="compositionally biased region" description="Basic and acidic residues" evidence="1">
    <location>
        <begin position="642"/>
        <end position="677"/>
    </location>
</feature>
<feature type="compositionally biased region" description="Basic and acidic residues" evidence="1">
    <location>
        <begin position="588"/>
        <end position="635"/>
    </location>
</feature>
<feature type="region of interest" description="Disordered" evidence="1">
    <location>
        <begin position="444"/>
        <end position="553"/>
    </location>
</feature>
<feature type="region of interest" description="Disordered" evidence="1">
    <location>
        <begin position="588"/>
        <end position="699"/>
    </location>
</feature>
<dbReference type="AlphaFoldDB" id="A0AA35QSR6"/>
<feature type="compositionally biased region" description="Basic and acidic residues" evidence="1">
    <location>
        <begin position="514"/>
        <end position="551"/>
    </location>
</feature>
<gene>
    <name evidence="2" type="ORF">GBAR_LOCUS441</name>
</gene>
<evidence type="ECO:0000256" key="1">
    <source>
        <dbReference type="SAM" id="MobiDB-lite"/>
    </source>
</evidence>
<organism evidence="2 3">
    <name type="scientific">Geodia barretti</name>
    <name type="common">Barrett's horny sponge</name>
    <dbReference type="NCBI Taxonomy" id="519541"/>
    <lineage>
        <taxon>Eukaryota</taxon>
        <taxon>Metazoa</taxon>
        <taxon>Porifera</taxon>
        <taxon>Demospongiae</taxon>
        <taxon>Heteroscleromorpha</taxon>
        <taxon>Tetractinellida</taxon>
        <taxon>Astrophorina</taxon>
        <taxon>Geodiidae</taxon>
        <taxon>Geodia</taxon>
    </lineage>
</organism>
<feature type="region of interest" description="Disordered" evidence="1">
    <location>
        <begin position="304"/>
        <end position="393"/>
    </location>
</feature>
<dbReference type="EMBL" id="CASHTH010000059">
    <property type="protein sequence ID" value="CAI7990211.1"/>
    <property type="molecule type" value="Genomic_DNA"/>
</dbReference>
<accession>A0AA35QSR6</accession>
<feature type="compositionally biased region" description="Acidic residues" evidence="1">
    <location>
        <begin position="304"/>
        <end position="316"/>
    </location>
</feature>
<evidence type="ECO:0000313" key="2">
    <source>
        <dbReference type="EMBL" id="CAI7990211.1"/>
    </source>
</evidence>
<protein>
    <submittedName>
        <fullName evidence="2">Reticulocyte-binding protein 2 homolog a</fullName>
    </submittedName>
</protein>
<sequence>MHLVFLAKLSHVLPLTLDPSSLLHPLYYKIVAEAREMMDETPPTPKPVSVTSDLFPPPTVPLEDGPEGCSLSRPFTDEILHSLTPENDSLSLQEPDPFSSLLPPPNDVGGAQLSGRSLVTNGNGEGVAMTTMERVHEVAILEEEGEGRGTVLETAHFTSVLSPPNHHLMMAEQVVIAPNGELASQEDGEEGGEEEEWADEVVEEQLIVESEEEEEETETEEQVQAELESLSLQSRQFLKESRDRLCEQQRRNLESQFPNESSGMDEYQRASVKGLRETIADMEGAELLLAKFDDIEAEIESVLELVQSEEEEEERKDDDKEKETMERGVERMGGAAHRESVTFPRTRISLPQESVEVVKREQLSPSSWRVVEERASPPPPLRKEHRSEQELEGVRMDLDSYLQSEMEDLNDMFQEFETQDQRKKIRDRDEEEKIMTKEVAEVVDEGPKVGGMEEVVERRQREGEEKERLYQEEMDRLERERLRALEEESLERKRTIDSDQTIQNLDQELQNLLSKDEEQVREAQREKGAREKREEEERLLREEQRREKATEQDMTVEEWIVWMEEKKTQGMTTGQQMEYEKRKRVWLEREKEREEKRRREEEEQIRKTRERMARDYQEFQERDQEMKANRLDPEKLQQLQEETARKRGEERRDRESKTHRKEENRSSRNLEEVELKPKVQKSALAARWEEQVRSQHNGK</sequence>
<feature type="compositionally biased region" description="Polar residues" evidence="1">
    <location>
        <begin position="498"/>
        <end position="513"/>
    </location>
</feature>
<reference evidence="2" key="1">
    <citation type="submission" date="2023-03" db="EMBL/GenBank/DDBJ databases">
        <authorList>
            <person name="Steffen K."/>
            <person name="Cardenas P."/>
        </authorList>
    </citation>
    <scope>NUCLEOTIDE SEQUENCE</scope>
</reference>
<comment type="caution">
    <text evidence="2">The sequence shown here is derived from an EMBL/GenBank/DDBJ whole genome shotgun (WGS) entry which is preliminary data.</text>
</comment>
<keyword evidence="3" id="KW-1185">Reference proteome</keyword>
<proteinExistence type="predicted"/>
<dbReference type="Proteomes" id="UP001174909">
    <property type="component" value="Unassembled WGS sequence"/>
</dbReference>
<name>A0AA35QSR6_GEOBA</name>
<feature type="compositionally biased region" description="Basic and acidic residues" evidence="1">
    <location>
        <begin position="370"/>
        <end position="393"/>
    </location>
</feature>
<evidence type="ECO:0000313" key="3">
    <source>
        <dbReference type="Proteomes" id="UP001174909"/>
    </source>
</evidence>
<feature type="compositionally biased region" description="Basic and acidic residues" evidence="1">
    <location>
        <begin position="455"/>
        <end position="497"/>
    </location>
</feature>
<feature type="compositionally biased region" description="Basic and acidic residues" evidence="1">
    <location>
        <begin position="317"/>
        <end position="340"/>
    </location>
</feature>